<sequence length="258" mass="28459">MSRQILLLLLFSAAVQAFIRPIYYGGGDGHDCEESTPSPTSEVTPSATSEVTPRTSYSCPNGWNLTTRTPSPFNDNSGFLCTKFISSENAISVNAGSSLCTEQGAALTAFENEEERQKILEEARKYIITDLKMATGSIAIAGDRLKQCVTLNGTVLAENMKNPPCNDRKQEYTLPASAHTNAEFLWNNWALNEPSHNMWTYDSEDCLQMVIMPSNLDRNGKINDIYCRLDHAPNSPSDMSFMNFGAYCGKPVDIEATI</sequence>
<keyword evidence="4" id="KW-1185">Reference proteome</keyword>
<evidence type="ECO:0000313" key="4">
    <source>
        <dbReference type="Proteomes" id="UP000230233"/>
    </source>
</evidence>
<evidence type="ECO:0000256" key="2">
    <source>
        <dbReference type="SAM" id="SignalP"/>
    </source>
</evidence>
<comment type="caution">
    <text evidence="3">The sequence shown here is derived from an EMBL/GenBank/DDBJ whole genome shotgun (WGS) entry which is preliminary data.</text>
</comment>
<protein>
    <recommendedName>
        <fullName evidence="5">C-type lectin domain-containing protein</fullName>
    </recommendedName>
</protein>
<dbReference type="STRING" id="1611254.A0A2G5V745"/>
<reference evidence="4" key="1">
    <citation type="submission" date="2017-10" db="EMBL/GenBank/DDBJ databases">
        <title>Rapid genome shrinkage in a self-fertile nematode reveals novel sperm competition proteins.</title>
        <authorList>
            <person name="Yin D."/>
            <person name="Schwarz E.M."/>
            <person name="Thomas C.G."/>
            <person name="Felde R.L."/>
            <person name="Korf I.F."/>
            <person name="Cutter A.D."/>
            <person name="Schartner C.M."/>
            <person name="Ralston E.J."/>
            <person name="Meyer B.J."/>
            <person name="Haag E.S."/>
        </authorList>
    </citation>
    <scope>NUCLEOTIDE SEQUENCE [LARGE SCALE GENOMIC DNA]</scope>
    <source>
        <strain evidence="4">JU1422</strain>
    </source>
</reference>
<name>A0A2G5V745_9PELO</name>
<dbReference type="PANTHER" id="PTHR23124">
    <property type="entry name" value="C-TYPE LECTIN DOMAIN-CONTAINING PROTEIN-RELATED-RELATED"/>
    <property type="match status" value="1"/>
</dbReference>
<evidence type="ECO:0008006" key="5">
    <source>
        <dbReference type="Google" id="ProtNLM"/>
    </source>
</evidence>
<dbReference type="SUPFAM" id="SSF56436">
    <property type="entry name" value="C-type lectin-like"/>
    <property type="match status" value="1"/>
</dbReference>
<dbReference type="OrthoDB" id="5870120at2759"/>
<feature type="compositionally biased region" description="Low complexity" evidence="1">
    <location>
        <begin position="35"/>
        <end position="52"/>
    </location>
</feature>
<evidence type="ECO:0000313" key="3">
    <source>
        <dbReference type="EMBL" id="PIC47471.1"/>
    </source>
</evidence>
<dbReference type="InterPro" id="IPR016186">
    <property type="entry name" value="C-type_lectin-like/link_sf"/>
</dbReference>
<feature type="chain" id="PRO_5013841955" description="C-type lectin domain-containing protein" evidence="2">
    <location>
        <begin position="18"/>
        <end position="258"/>
    </location>
</feature>
<dbReference type="PANTHER" id="PTHR23124:SF147">
    <property type="entry name" value="C-TYPE LECTIN DOMAIN-CONTAINING PROTEIN"/>
    <property type="match status" value="1"/>
</dbReference>
<organism evidence="3 4">
    <name type="scientific">Caenorhabditis nigoni</name>
    <dbReference type="NCBI Taxonomy" id="1611254"/>
    <lineage>
        <taxon>Eukaryota</taxon>
        <taxon>Metazoa</taxon>
        <taxon>Ecdysozoa</taxon>
        <taxon>Nematoda</taxon>
        <taxon>Chromadorea</taxon>
        <taxon>Rhabditida</taxon>
        <taxon>Rhabditina</taxon>
        <taxon>Rhabditomorpha</taxon>
        <taxon>Rhabditoidea</taxon>
        <taxon>Rhabditidae</taxon>
        <taxon>Peloderinae</taxon>
        <taxon>Caenorhabditis</taxon>
    </lineage>
</organism>
<dbReference type="Gene3D" id="3.10.100.10">
    <property type="entry name" value="Mannose-Binding Protein A, subunit A"/>
    <property type="match status" value="1"/>
</dbReference>
<dbReference type="AlphaFoldDB" id="A0A2G5V745"/>
<accession>A0A2G5V745</accession>
<keyword evidence="2" id="KW-0732">Signal</keyword>
<dbReference type="EMBL" id="PDUG01000002">
    <property type="protein sequence ID" value="PIC47471.1"/>
    <property type="molecule type" value="Genomic_DNA"/>
</dbReference>
<proteinExistence type="predicted"/>
<dbReference type="Proteomes" id="UP000230233">
    <property type="component" value="Chromosome II"/>
</dbReference>
<dbReference type="InterPro" id="IPR016187">
    <property type="entry name" value="CTDL_fold"/>
</dbReference>
<feature type="signal peptide" evidence="2">
    <location>
        <begin position="1"/>
        <end position="17"/>
    </location>
</feature>
<feature type="region of interest" description="Disordered" evidence="1">
    <location>
        <begin position="30"/>
        <end position="56"/>
    </location>
</feature>
<evidence type="ECO:0000256" key="1">
    <source>
        <dbReference type="SAM" id="MobiDB-lite"/>
    </source>
</evidence>
<gene>
    <name evidence="3" type="primary">Cnig_chr_II.g6817</name>
    <name evidence="3" type="ORF">B9Z55_006817</name>
</gene>